<evidence type="ECO:0000313" key="3">
    <source>
        <dbReference type="Proteomes" id="UP000274922"/>
    </source>
</evidence>
<dbReference type="AlphaFoldDB" id="A0A4P9XFI1"/>
<name>A0A4P9XFI1_9FUNG</name>
<keyword evidence="3" id="KW-1185">Reference proteome</keyword>
<feature type="compositionally biased region" description="Polar residues" evidence="1">
    <location>
        <begin position="205"/>
        <end position="214"/>
    </location>
</feature>
<proteinExistence type="predicted"/>
<feature type="compositionally biased region" description="Low complexity" evidence="1">
    <location>
        <begin position="159"/>
        <end position="182"/>
    </location>
</feature>
<feature type="region of interest" description="Disordered" evidence="1">
    <location>
        <begin position="102"/>
        <end position="182"/>
    </location>
</feature>
<feature type="compositionally biased region" description="Low complexity" evidence="1">
    <location>
        <begin position="194"/>
        <end position="204"/>
    </location>
</feature>
<reference evidence="3" key="1">
    <citation type="journal article" date="2018" name="Nat. Microbiol.">
        <title>Leveraging single-cell genomics to expand the fungal tree of life.</title>
        <authorList>
            <person name="Ahrendt S.R."/>
            <person name="Quandt C.A."/>
            <person name="Ciobanu D."/>
            <person name="Clum A."/>
            <person name="Salamov A."/>
            <person name="Andreopoulos B."/>
            <person name="Cheng J.F."/>
            <person name="Woyke T."/>
            <person name="Pelin A."/>
            <person name="Henrissat B."/>
            <person name="Reynolds N.K."/>
            <person name="Benny G.L."/>
            <person name="Smith M.E."/>
            <person name="James T.Y."/>
            <person name="Grigoriev I.V."/>
        </authorList>
    </citation>
    <scope>NUCLEOTIDE SEQUENCE [LARGE SCALE GENOMIC DNA]</scope>
    <source>
        <strain evidence="3">ATCC 52028</strain>
    </source>
</reference>
<accession>A0A4P9XFI1</accession>
<gene>
    <name evidence="2" type="ORF">CXG81DRAFT_23393</name>
</gene>
<evidence type="ECO:0000313" key="2">
    <source>
        <dbReference type="EMBL" id="RKP03981.1"/>
    </source>
</evidence>
<dbReference type="Proteomes" id="UP000274922">
    <property type="component" value="Unassembled WGS sequence"/>
</dbReference>
<protein>
    <submittedName>
        <fullName evidence="2">Uncharacterized protein</fullName>
    </submittedName>
</protein>
<evidence type="ECO:0000256" key="1">
    <source>
        <dbReference type="SAM" id="MobiDB-lite"/>
    </source>
</evidence>
<feature type="region of interest" description="Disordered" evidence="1">
    <location>
        <begin position="194"/>
        <end position="214"/>
    </location>
</feature>
<dbReference type="EMBL" id="ML014115">
    <property type="protein sequence ID" value="RKP03981.1"/>
    <property type="molecule type" value="Genomic_DNA"/>
</dbReference>
<feature type="compositionally biased region" description="Low complexity" evidence="1">
    <location>
        <begin position="102"/>
        <end position="151"/>
    </location>
</feature>
<sequence length="214" mass="21156">MSANDNKDQQKPVSELFTESSMYDKASETVTSAISSVVDTASKAYQYAADSTIGAGVTSALASTKSKAEEVMPSAVEGASAVVNKITTTVSGALPTAVTGAVASAADAASKPESSQHADQAQAQSAKKNPDANAQASASSDDDANAAPQAATHVDLQGPSVPSSAPSYSSIAAAPPSADSDVLTKAQLEAQAQALGSGAGLQPGTETTTITHAI</sequence>
<organism evidence="2 3">
    <name type="scientific">Caulochytrium protostelioides</name>
    <dbReference type="NCBI Taxonomy" id="1555241"/>
    <lineage>
        <taxon>Eukaryota</taxon>
        <taxon>Fungi</taxon>
        <taxon>Fungi incertae sedis</taxon>
        <taxon>Chytridiomycota</taxon>
        <taxon>Chytridiomycota incertae sedis</taxon>
        <taxon>Chytridiomycetes</taxon>
        <taxon>Caulochytriales</taxon>
        <taxon>Caulochytriaceae</taxon>
        <taxon>Caulochytrium</taxon>
    </lineage>
</organism>